<accession>A0ABU9YA57</accession>
<keyword evidence="1" id="KW-0812">Transmembrane</keyword>
<evidence type="ECO:0000313" key="2">
    <source>
        <dbReference type="EMBL" id="MEN2792695.1"/>
    </source>
</evidence>
<dbReference type="Proteomes" id="UP001419910">
    <property type="component" value="Unassembled WGS sequence"/>
</dbReference>
<dbReference type="EMBL" id="JBDIME010000032">
    <property type="protein sequence ID" value="MEN2792695.1"/>
    <property type="molecule type" value="Genomic_DNA"/>
</dbReference>
<name>A0ABU9YA57_9SPHN</name>
<keyword evidence="1" id="KW-1133">Transmembrane helix</keyword>
<dbReference type="RefSeq" id="WP_343891050.1">
    <property type="nucleotide sequence ID" value="NZ_BAAAEH010000038.1"/>
</dbReference>
<protein>
    <submittedName>
        <fullName evidence="2">Uncharacterized protein</fullName>
    </submittedName>
</protein>
<feature type="transmembrane region" description="Helical" evidence="1">
    <location>
        <begin position="28"/>
        <end position="55"/>
    </location>
</feature>
<reference evidence="2 3" key="1">
    <citation type="submission" date="2024-05" db="EMBL/GenBank/DDBJ databases">
        <authorList>
            <person name="Liu Q."/>
            <person name="Xin Y.-H."/>
        </authorList>
    </citation>
    <scope>NUCLEOTIDE SEQUENCE [LARGE SCALE GENOMIC DNA]</scope>
    <source>
        <strain evidence="2 3">CGMCC 1.10181</strain>
    </source>
</reference>
<proteinExistence type="predicted"/>
<evidence type="ECO:0000256" key="1">
    <source>
        <dbReference type="SAM" id="Phobius"/>
    </source>
</evidence>
<keyword evidence="1" id="KW-0472">Membrane</keyword>
<keyword evidence="3" id="KW-1185">Reference proteome</keyword>
<organism evidence="2 3">
    <name type="scientific">Sphingomonas oligophenolica</name>
    <dbReference type="NCBI Taxonomy" id="301154"/>
    <lineage>
        <taxon>Bacteria</taxon>
        <taxon>Pseudomonadati</taxon>
        <taxon>Pseudomonadota</taxon>
        <taxon>Alphaproteobacteria</taxon>
        <taxon>Sphingomonadales</taxon>
        <taxon>Sphingomonadaceae</taxon>
        <taxon>Sphingomonas</taxon>
    </lineage>
</organism>
<gene>
    <name evidence="2" type="ORF">ABC974_23910</name>
</gene>
<evidence type="ECO:0000313" key="3">
    <source>
        <dbReference type="Proteomes" id="UP001419910"/>
    </source>
</evidence>
<comment type="caution">
    <text evidence="2">The sequence shown here is derived from an EMBL/GenBank/DDBJ whole genome shotgun (WGS) entry which is preliminary data.</text>
</comment>
<sequence>MKTSTMLGGLIGSAIDGRDGDDSTVDGALIGAGVVTAVRIILPIAVTFAAGWLVLRGLNKMTDAVLGARAPEN</sequence>